<dbReference type="Pfam" id="PF00006">
    <property type="entry name" value="ATP-synt_ab"/>
    <property type="match status" value="1"/>
</dbReference>
<dbReference type="Pfam" id="PF18269">
    <property type="entry name" value="T3SS_ATPase_C"/>
    <property type="match status" value="1"/>
</dbReference>
<sequence>MTYLNKEKIHLHHWQPYRACGLLSRVSGNLLEAHGLSACLGELCKISSTQSSELLAEVIGFHNQTTLLMSLSPLYGVALGTEVLPLRRPPSLHLSDHLLGRVLDGLGNPIDNQKDLPKTHRKPLISPPPPPMTRKPIHEVFPTGIKAIDACLTLGKGQRIGVFSEPGSGKSSLLSSIALGSKSTINVIALIGERGREVREYIERHKEALKKHQTVIVTAPAHETAPIKIIAGRVAMTIAEFFREQGHDVLFIMDSLSRWISALQEVALARGETLSSHHYAASVFHHVSEFTERSGNSDQGSITALLAILHYPDHPDVFTDYLKSLLDGHFFLSNQGHAFTSPPIDILSSLSRSAQSLSLPHHYAAAEKLRSLLKVYNEALDIIRLGAYTPGQDKDLDEAMKLIPSIQAFLSQPLTNYCNFDTTIKQLETLLHS</sequence>
<dbReference type="Gene3D" id="3.40.50.12240">
    <property type="match status" value="1"/>
</dbReference>
<keyword evidence="4" id="KW-0547">Nucleotide-binding</keyword>
<feature type="domain" description="AAA+ ATPase" evidence="9">
    <location>
        <begin position="156"/>
        <end position="336"/>
    </location>
</feature>
<keyword evidence="3" id="KW-0963">Cytoplasm</keyword>
<organism evidence="10 11">
    <name type="scientific">Chlamydia pecorum (strain ATCC VR-628 / DSM 29919 / E58)</name>
    <name type="common">Chlamydophila pecorum</name>
    <dbReference type="NCBI Taxonomy" id="331635"/>
    <lineage>
        <taxon>Bacteria</taxon>
        <taxon>Pseudomonadati</taxon>
        <taxon>Chlamydiota</taxon>
        <taxon>Chlamydiia</taxon>
        <taxon>Chlamydiales</taxon>
        <taxon>Chlamydiaceae</taxon>
        <taxon>Chlamydia/Chlamydophila group</taxon>
        <taxon>Chlamydia</taxon>
    </lineage>
</organism>
<keyword evidence="7" id="KW-1278">Translocase</keyword>
<feature type="region of interest" description="Disordered" evidence="8">
    <location>
        <begin position="111"/>
        <end position="134"/>
    </location>
</feature>
<dbReference type="InterPro" id="IPR040627">
    <property type="entry name" value="T3SS_ATPase_C"/>
</dbReference>
<dbReference type="NCBIfam" id="TIGR01026">
    <property type="entry name" value="fliI_yscN"/>
    <property type="match status" value="1"/>
</dbReference>
<dbReference type="PANTHER" id="PTHR15184:SF9">
    <property type="entry name" value="SPI-1 TYPE 3 SECRETION SYSTEM ATPASE"/>
    <property type="match status" value="1"/>
</dbReference>
<dbReference type="GO" id="GO:0030254">
    <property type="term" value="P:protein secretion by the type III secretion system"/>
    <property type="evidence" value="ECO:0007669"/>
    <property type="project" value="InterPro"/>
</dbReference>
<protein>
    <submittedName>
        <fullName evidence="10">Flagellum-specific ATP synthase</fullName>
        <ecNumber evidence="10">3.6.3.14</ecNumber>
    </submittedName>
</protein>
<dbReference type="AlphaFoldDB" id="A0AA34WHS1"/>
<dbReference type="GO" id="GO:0005524">
    <property type="term" value="F:ATP binding"/>
    <property type="evidence" value="ECO:0007669"/>
    <property type="project" value="UniProtKB-KW"/>
</dbReference>
<dbReference type="InterPro" id="IPR000194">
    <property type="entry name" value="ATPase_F1/V1/A1_a/bsu_nucl-bd"/>
</dbReference>
<evidence type="ECO:0000256" key="3">
    <source>
        <dbReference type="ARBA" id="ARBA00022490"/>
    </source>
</evidence>
<proteinExistence type="predicted"/>
<evidence type="ECO:0000256" key="5">
    <source>
        <dbReference type="ARBA" id="ARBA00022840"/>
    </source>
</evidence>
<evidence type="ECO:0000256" key="6">
    <source>
        <dbReference type="ARBA" id="ARBA00022927"/>
    </source>
</evidence>
<dbReference type="GO" id="GO:0030257">
    <property type="term" value="C:type III protein secretion system complex"/>
    <property type="evidence" value="ECO:0007669"/>
    <property type="project" value="InterPro"/>
</dbReference>
<evidence type="ECO:0000259" key="9">
    <source>
        <dbReference type="SMART" id="SM00382"/>
    </source>
</evidence>
<dbReference type="NCBIfam" id="NF004578">
    <property type="entry name" value="PRK05922.1"/>
    <property type="match status" value="1"/>
</dbReference>
<evidence type="ECO:0000313" key="11">
    <source>
        <dbReference type="Proteomes" id="UP000008305"/>
    </source>
</evidence>
<dbReference type="EC" id="3.6.3.14" evidence="10"/>
<dbReference type="PANTHER" id="PTHR15184">
    <property type="entry name" value="ATP SYNTHASE"/>
    <property type="match status" value="1"/>
</dbReference>
<keyword evidence="10" id="KW-0378">Hydrolase</keyword>
<evidence type="ECO:0000256" key="1">
    <source>
        <dbReference type="ARBA" id="ARBA00004496"/>
    </source>
</evidence>
<evidence type="ECO:0000256" key="7">
    <source>
        <dbReference type="ARBA" id="ARBA00022967"/>
    </source>
</evidence>
<dbReference type="GO" id="GO:0016887">
    <property type="term" value="F:ATP hydrolysis activity"/>
    <property type="evidence" value="ECO:0007669"/>
    <property type="project" value="InterPro"/>
</dbReference>
<accession>A0AA34WHS1</accession>
<keyword evidence="11" id="KW-1185">Reference proteome</keyword>
<evidence type="ECO:0000256" key="2">
    <source>
        <dbReference type="ARBA" id="ARBA00022448"/>
    </source>
</evidence>
<dbReference type="KEGG" id="cpm:G5S_0184"/>
<keyword evidence="6" id="KW-0653">Protein transport</keyword>
<dbReference type="Proteomes" id="UP000008305">
    <property type="component" value="Chromosome"/>
</dbReference>
<dbReference type="InterPro" id="IPR003593">
    <property type="entry name" value="AAA+_ATPase"/>
</dbReference>
<dbReference type="InterPro" id="IPR027417">
    <property type="entry name" value="P-loop_NTPase"/>
</dbReference>
<keyword evidence="5" id="KW-0067">ATP-binding</keyword>
<reference evidence="10 11" key="1">
    <citation type="journal article" date="2011" name="J. Bacteriol.">
        <title>Genome sequence of the obligate intracellular animal pathogen Chlamydia pecorum E58.</title>
        <authorList>
            <person name="Mojica S."/>
            <person name="Huot Creasy H."/>
            <person name="Daugherty S."/>
            <person name="Read T.D."/>
            <person name="Kim T."/>
            <person name="Kaltenboeck B."/>
            <person name="Bavoil P."/>
            <person name="Myers G.S."/>
        </authorList>
    </citation>
    <scope>NUCLEOTIDE SEQUENCE [LARGE SCALE GENOMIC DNA]</scope>
    <source>
        <strain evidence="10 11">E58</strain>
    </source>
</reference>
<evidence type="ECO:0000256" key="4">
    <source>
        <dbReference type="ARBA" id="ARBA00022741"/>
    </source>
</evidence>
<dbReference type="CDD" id="cd18114">
    <property type="entry name" value="ATP-synt_flagellum-secretory_path_III_C"/>
    <property type="match status" value="1"/>
</dbReference>
<keyword evidence="2" id="KW-0813">Transport</keyword>
<evidence type="ECO:0000256" key="8">
    <source>
        <dbReference type="SAM" id="MobiDB-lite"/>
    </source>
</evidence>
<evidence type="ECO:0000313" key="10">
    <source>
        <dbReference type="EMBL" id="AEB41202.1"/>
    </source>
</evidence>
<dbReference type="InterPro" id="IPR004100">
    <property type="entry name" value="ATPase_F1/V1/A1_a/bsu_N"/>
</dbReference>
<dbReference type="Pfam" id="PF02874">
    <property type="entry name" value="ATP-synt_ab_N"/>
    <property type="match status" value="1"/>
</dbReference>
<dbReference type="EMBL" id="CP002608">
    <property type="protein sequence ID" value="AEB41202.1"/>
    <property type="molecule type" value="Genomic_DNA"/>
</dbReference>
<comment type="subcellular location">
    <subcellularLocation>
        <location evidence="1">Cytoplasm</location>
    </subcellularLocation>
</comment>
<dbReference type="InterPro" id="IPR005714">
    <property type="entry name" value="ATPase_T3SS_FliI/YscN"/>
</dbReference>
<dbReference type="CDD" id="cd18117">
    <property type="entry name" value="ATP-synt_flagellum-secretory_path_III_N"/>
    <property type="match status" value="1"/>
</dbReference>
<dbReference type="RefSeq" id="WP_013712280.1">
    <property type="nucleotide sequence ID" value="NC_015408.1"/>
</dbReference>
<dbReference type="SUPFAM" id="SSF52540">
    <property type="entry name" value="P-loop containing nucleoside triphosphate hydrolases"/>
    <property type="match status" value="1"/>
</dbReference>
<dbReference type="GO" id="GO:0005737">
    <property type="term" value="C:cytoplasm"/>
    <property type="evidence" value="ECO:0007669"/>
    <property type="project" value="UniProtKB-SubCell"/>
</dbReference>
<gene>
    <name evidence="10" type="ordered locus">G5S_0184</name>
</gene>
<dbReference type="GO" id="GO:0046933">
    <property type="term" value="F:proton-transporting ATP synthase activity, rotational mechanism"/>
    <property type="evidence" value="ECO:0007669"/>
    <property type="project" value="TreeGrafter"/>
</dbReference>
<dbReference type="InterPro" id="IPR050053">
    <property type="entry name" value="ATPase_alpha/beta_chains"/>
</dbReference>
<name>A0AA34WHS1_CHLPE</name>
<dbReference type="SMART" id="SM00382">
    <property type="entry name" value="AAA"/>
    <property type="match status" value="1"/>
</dbReference>